<organism evidence="4 5">
    <name type="scientific">Hesseltinella vesiculosa</name>
    <dbReference type="NCBI Taxonomy" id="101127"/>
    <lineage>
        <taxon>Eukaryota</taxon>
        <taxon>Fungi</taxon>
        <taxon>Fungi incertae sedis</taxon>
        <taxon>Mucoromycota</taxon>
        <taxon>Mucoromycotina</taxon>
        <taxon>Mucoromycetes</taxon>
        <taxon>Mucorales</taxon>
        <taxon>Cunninghamellaceae</taxon>
        <taxon>Hesseltinella</taxon>
    </lineage>
</organism>
<name>A0A1X2GG89_9FUNG</name>
<feature type="compositionally biased region" description="Low complexity" evidence="1">
    <location>
        <begin position="20"/>
        <end position="34"/>
    </location>
</feature>
<reference evidence="4 5" key="1">
    <citation type="submission" date="2016-07" db="EMBL/GenBank/DDBJ databases">
        <title>Pervasive Adenine N6-methylation of Active Genes in Fungi.</title>
        <authorList>
            <consortium name="DOE Joint Genome Institute"/>
            <person name="Mondo S.J."/>
            <person name="Dannebaum R.O."/>
            <person name="Kuo R.C."/>
            <person name="Labutti K."/>
            <person name="Haridas S."/>
            <person name="Kuo A."/>
            <person name="Salamov A."/>
            <person name="Ahrendt S.R."/>
            <person name="Lipzen A."/>
            <person name="Sullivan W."/>
            <person name="Andreopoulos W.B."/>
            <person name="Clum A."/>
            <person name="Lindquist E."/>
            <person name="Daum C."/>
            <person name="Ramamoorthy G.K."/>
            <person name="Gryganskyi A."/>
            <person name="Culley D."/>
            <person name="Magnuson J.K."/>
            <person name="James T.Y."/>
            <person name="O'Malley M.A."/>
            <person name="Stajich J.E."/>
            <person name="Spatafora J.W."/>
            <person name="Visel A."/>
            <person name="Grigoriev I.V."/>
        </authorList>
    </citation>
    <scope>NUCLEOTIDE SEQUENCE [LARGE SCALE GENOMIC DNA]</scope>
    <source>
        <strain evidence="4 5">NRRL 3301</strain>
    </source>
</reference>
<gene>
    <name evidence="4" type="ORF">DM01DRAFT_1390924</name>
</gene>
<dbReference type="Proteomes" id="UP000242146">
    <property type="component" value="Unassembled WGS sequence"/>
</dbReference>
<dbReference type="EMBL" id="MCGT01000016">
    <property type="protein sequence ID" value="ORX53096.1"/>
    <property type="molecule type" value="Genomic_DNA"/>
</dbReference>
<keyword evidence="2" id="KW-1133">Transmembrane helix</keyword>
<keyword evidence="2" id="KW-0472">Membrane</keyword>
<evidence type="ECO:0000256" key="2">
    <source>
        <dbReference type="SAM" id="Phobius"/>
    </source>
</evidence>
<comment type="caution">
    <text evidence="4">The sequence shown here is derived from an EMBL/GenBank/DDBJ whole genome shotgun (WGS) entry which is preliminary data.</text>
</comment>
<dbReference type="InterPro" id="IPR055561">
    <property type="entry name" value="DUF7137"/>
</dbReference>
<proteinExistence type="predicted"/>
<evidence type="ECO:0000313" key="5">
    <source>
        <dbReference type="Proteomes" id="UP000242146"/>
    </source>
</evidence>
<dbReference type="OrthoDB" id="2435509at2759"/>
<sequence length="250" mass="26311">MLAWLEQPSPPSSTINTAVPSGTLAPSTSTPAPTNLMGNGTTVEAGGNSTAVAGGNVNQSALPSNGNPFQGKPTAGTWPNNVLPAYLTWKKPVPNQTAPPLFKIGRSNITLEWTADPNAVKVQPTNLTLAVANPQKLTSNIQVLAGTATEAYWDLAKTDPQSPLMVGFYTVLVYDQRGPKAAPSPGWLMPDNHLVVALYSTEAYVGRTDSMFCPSCYVGNAISFHRSALPILYAFGVALVTSLLIICSLV</sequence>
<accession>A0A1X2GG89</accession>
<dbReference type="Pfam" id="PF23585">
    <property type="entry name" value="DUF7137"/>
    <property type="match status" value="1"/>
</dbReference>
<dbReference type="PANTHER" id="PTHR42028:SF1">
    <property type="entry name" value="YALI0E30657P"/>
    <property type="match status" value="1"/>
</dbReference>
<feature type="compositionally biased region" description="Polar residues" evidence="1">
    <location>
        <begin position="36"/>
        <end position="68"/>
    </location>
</feature>
<dbReference type="PANTHER" id="PTHR42028">
    <property type="entry name" value="CHROMOSOME 1, WHOLE GENOME SHOTGUN SEQUENCE"/>
    <property type="match status" value="1"/>
</dbReference>
<dbReference type="AlphaFoldDB" id="A0A1X2GG89"/>
<evidence type="ECO:0000256" key="1">
    <source>
        <dbReference type="SAM" id="MobiDB-lite"/>
    </source>
</evidence>
<keyword evidence="5" id="KW-1185">Reference proteome</keyword>
<feature type="region of interest" description="Disordered" evidence="1">
    <location>
        <begin position="1"/>
        <end position="76"/>
    </location>
</feature>
<evidence type="ECO:0000313" key="4">
    <source>
        <dbReference type="EMBL" id="ORX53096.1"/>
    </source>
</evidence>
<evidence type="ECO:0000259" key="3">
    <source>
        <dbReference type="Pfam" id="PF23585"/>
    </source>
</evidence>
<feature type="transmembrane region" description="Helical" evidence="2">
    <location>
        <begin position="231"/>
        <end position="249"/>
    </location>
</feature>
<feature type="domain" description="DUF7137" evidence="3">
    <location>
        <begin position="84"/>
        <end position="214"/>
    </location>
</feature>
<keyword evidence="2" id="KW-0812">Transmembrane</keyword>
<dbReference type="STRING" id="101127.A0A1X2GG89"/>
<protein>
    <recommendedName>
        <fullName evidence="3">DUF7137 domain-containing protein</fullName>
    </recommendedName>
</protein>